<dbReference type="Gene3D" id="3.40.50.1110">
    <property type="entry name" value="SGNH hydrolase"/>
    <property type="match status" value="1"/>
</dbReference>
<protein>
    <submittedName>
        <fullName evidence="1">Sialate O-acetylesterase</fullName>
    </submittedName>
</protein>
<dbReference type="AlphaFoldDB" id="A0A6M4M3P1"/>
<name>A0A6M4M3P1_9BACT</name>
<dbReference type="InterPro" id="IPR036514">
    <property type="entry name" value="SGNH_hydro_sf"/>
</dbReference>
<accession>A0A6M4M3P1</accession>
<sequence length="475" mass="54162">MKRIIIALCMLYLFGGNLSAKVVLPQILSDHAVLQQQTEVKLWGKAVPNTTVNVTPSWNNQTITAQSDNEGRWQVSIQTPAADFTPYSIEFSDGEITRIQNILIGEVWFCSGQSNMEMPLNGFWNCPIEHANETIATSGEWNAIRMATIPKTGALTPQEHVAGSWKESNPFNAPYFSATAFNFARMLHRVLRVPVGIISCAWGGSRVEGWLPREVVEGFRDVDLKKEIKKPEKGKEWDYYTPTVMYNGMLKPLQRYTIRGFLWYQGESNVGKEKTYVERLRIMAELWRKEWGKRELPFYLVEIAPYDYGEGISGALLREAQFQASSLIPNSGMVCTNDLVYAYEKSQIHPCQKEEVGKRLAYLALNKTYQYGSIACEYPSYWNMSIQSDTVELTFHHADEGLSPWKDIKGFEIAGADKVFYPAVAVLVPEKKTIRVHSDKVKHPVAVRYCFHNFQPGNLKNHRGMPVIPFRTDHW</sequence>
<dbReference type="PANTHER" id="PTHR22901">
    <property type="entry name" value="SIALATE O-ACETYLESTERASE"/>
    <property type="match status" value="1"/>
</dbReference>
<dbReference type="EMBL" id="CP046176">
    <property type="protein sequence ID" value="QJR77814.1"/>
    <property type="molecule type" value="Genomic_DNA"/>
</dbReference>
<evidence type="ECO:0000313" key="2">
    <source>
        <dbReference type="Proteomes" id="UP000500949"/>
    </source>
</evidence>
<dbReference type="GeneID" id="93448229"/>
<evidence type="ECO:0000313" key="1">
    <source>
        <dbReference type="EMBL" id="QJR77814.1"/>
    </source>
</evidence>
<organism evidence="1 2">
    <name type="scientific">Phocaeicola dorei</name>
    <dbReference type="NCBI Taxonomy" id="357276"/>
    <lineage>
        <taxon>Bacteria</taxon>
        <taxon>Pseudomonadati</taxon>
        <taxon>Bacteroidota</taxon>
        <taxon>Bacteroidia</taxon>
        <taxon>Bacteroidales</taxon>
        <taxon>Bacteroidaceae</taxon>
        <taxon>Phocaeicola</taxon>
    </lineage>
</organism>
<dbReference type="Proteomes" id="UP000500949">
    <property type="component" value="Chromosome"/>
</dbReference>
<dbReference type="PANTHER" id="PTHR22901:SF0">
    <property type="entry name" value="SIALATE O-ACETYLESTERASE"/>
    <property type="match status" value="1"/>
</dbReference>
<dbReference type="InterPro" id="IPR005181">
    <property type="entry name" value="SASA"/>
</dbReference>
<dbReference type="Gene3D" id="2.60.40.10">
    <property type="entry name" value="Immunoglobulins"/>
    <property type="match status" value="1"/>
</dbReference>
<dbReference type="GO" id="GO:0001681">
    <property type="term" value="F:sialate O-acetylesterase activity"/>
    <property type="evidence" value="ECO:0007669"/>
    <property type="project" value="InterPro"/>
</dbReference>
<reference evidence="1 2" key="1">
    <citation type="submission" date="2019-11" db="EMBL/GenBank/DDBJ databases">
        <title>Complete genome sequence of Bacteroides dorei DSM 17855.</title>
        <authorList>
            <person name="Russell J.T."/>
        </authorList>
    </citation>
    <scope>NUCLEOTIDE SEQUENCE [LARGE SCALE GENOMIC DNA]</scope>
    <source>
        <strain evidence="1 2">DSM 17855</strain>
    </source>
</reference>
<gene>
    <name evidence="1" type="ORF">GKD17_16265</name>
</gene>
<dbReference type="GO" id="GO:0005975">
    <property type="term" value="P:carbohydrate metabolic process"/>
    <property type="evidence" value="ECO:0007669"/>
    <property type="project" value="TreeGrafter"/>
</dbReference>
<dbReference type="Pfam" id="PF03629">
    <property type="entry name" value="SASA"/>
    <property type="match status" value="1"/>
</dbReference>
<proteinExistence type="predicted"/>
<dbReference type="RefSeq" id="WP_007831895.1">
    <property type="nucleotide sequence ID" value="NZ_CP046176.1"/>
</dbReference>
<dbReference type="InterPro" id="IPR013783">
    <property type="entry name" value="Ig-like_fold"/>
</dbReference>
<dbReference type="SUPFAM" id="SSF52266">
    <property type="entry name" value="SGNH hydrolase"/>
    <property type="match status" value="1"/>
</dbReference>
<dbReference type="InterPro" id="IPR039329">
    <property type="entry name" value="SIAE"/>
</dbReference>